<gene>
    <name evidence="1" type="ORF">B0H67DRAFT_556498</name>
</gene>
<evidence type="ECO:0000313" key="1">
    <source>
        <dbReference type="EMBL" id="KAK0707898.1"/>
    </source>
</evidence>
<dbReference type="EMBL" id="JAUKUA010000006">
    <property type="protein sequence ID" value="KAK0707898.1"/>
    <property type="molecule type" value="Genomic_DNA"/>
</dbReference>
<keyword evidence="2" id="KW-1185">Reference proteome</keyword>
<comment type="caution">
    <text evidence="1">The sequence shown here is derived from an EMBL/GenBank/DDBJ whole genome shotgun (WGS) entry which is preliminary data.</text>
</comment>
<sequence>MLLQWRLRRGTGCTKGLDLGFCLSTQIHSSTNESTTFDNGGRCYSICNWEKWQYHYKCCDCPSGYRSTTVELPNCGSGNGCIGCSEPWEAPVKVGNSTFSWECRRRGLDCSAVDTIAQSLDTATKDSVGPTATRYYGQLLDQTCLRSNCTSIAACQRAQAFQSDNPECRSLDGDFNFEQTVLEDTAKLKPSDGASIATAAREADNAGTALGTAFGASSIALGSENPLLSLFIVASGGTDPSTWGKTYASISHSSTSLAPQIQGYIRNIVKSNPAAQQLQSALLTLADEQDRMFRCAVIPNIQVQASKNEILPNPSLAGGFLAPLGATTQRMAATEVELERAKRFESFKKSLSTIGITLPRDDKLVWNPRNWADTPTLPALSTNLTELSPAAGDANPLMSLGIPSKLTLTIQLLGRDHATSEPLVARTALLDPASNPALPNPLSWKINNHDLQIVSSIAAIYPALGDLAMWNSTHVIPANISAGPILFQEYLTKGQSQPAPTVDRYILYKKATVKLHLEQDVLDKYPAKNLAMYDLVSGEKLDAQFRDVSEGGGEWSMDVGSGKGSHEGKWGGGGCFGVGLTAEGEGGDGECAHRDGFGGVGSWGVPNSRVYKER</sequence>
<name>A0AA40DQ35_9PEZI</name>
<dbReference type="AlphaFoldDB" id="A0AA40DQ35"/>
<organism evidence="1 2">
    <name type="scientific">Lasiosphaeris hirsuta</name>
    <dbReference type="NCBI Taxonomy" id="260670"/>
    <lineage>
        <taxon>Eukaryota</taxon>
        <taxon>Fungi</taxon>
        <taxon>Dikarya</taxon>
        <taxon>Ascomycota</taxon>
        <taxon>Pezizomycotina</taxon>
        <taxon>Sordariomycetes</taxon>
        <taxon>Sordariomycetidae</taxon>
        <taxon>Sordariales</taxon>
        <taxon>Lasiosphaeriaceae</taxon>
        <taxon>Lasiosphaeris</taxon>
    </lineage>
</organism>
<accession>A0AA40DQ35</accession>
<protein>
    <submittedName>
        <fullName evidence="1">Uncharacterized protein</fullName>
    </submittedName>
</protein>
<proteinExistence type="predicted"/>
<reference evidence="1" key="1">
    <citation type="submission" date="2023-06" db="EMBL/GenBank/DDBJ databases">
        <title>Genome-scale phylogeny and comparative genomics of the fungal order Sordariales.</title>
        <authorList>
            <consortium name="Lawrence Berkeley National Laboratory"/>
            <person name="Hensen N."/>
            <person name="Bonometti L."/>
            <person name="Westerberg I."/>
            <person name="Brannstrom I.O."/>
            <person name="Guillou S."/>
            <person name="Cros-Aarteil S."/>
            <person name="Calhoun S."/>
            <person name="Haridas S."/>
            <person name="Kuo A."/>
            <person name="Mondo S."/>
            <person name="Pangilinan J."/>
            <person name="Riley R."/>
            <person name="Labutti K."/>
            <person name="Andreopoulos B."/>
            <person name="Lipzen A."/>
            <person name="Chen C."/>
            <person name="Yanf M."/>
            <person name="Daum C."/>
            <person name="Ng V."/>
            <person name="Clum A."/>
            <person name="Steindorff A."/>
            <person name="Ohm R."/>
            <person name="Martin F."/>
            <person name="Silar P."/>
            <person name="Natvig D."/>
            <person name="Lalanne C."/>
            <person name="Gautier V."/>
            <person name="Ament-Velasquez S.L."/>
            <person name="Kruys A."/>
            <person name="Hutchinson M.I."/>
            <person name="Powell A.J."/>
            <person name="Barry K."/>
            <person name="Miller A.N."/>
            <person name="Grigoriev I.V."/>
            <person name="Debuchy R."/>
            <person name="Gladieux P."/>
            <person name="Thoren M.H."/>
            <person name="Johannesson H."/>
        </authorList>
    </citation>
    <scope>NUCLEOTIDE SEQUENCE</scope>
    <source>
        <strain evidence="1">SMH4607-1</strain>
    </source>
</reference>
<evidence type="ECO:0000313" key="2">
    <source>
        <dbReference type="Proteomes" id="UP001172102"/>
    </source>
</evidence>
<dbReference type="Proteomes" id="UP001172102">
    <property type="component" value="Unassembled WGS sequence"/>
</dbReference>